<accession>A0ABT4YDP7</accession>
<reference evidence="1 2" key="1">
    <citation type="submission" date="2022-07" db="EMBL/GenBank/DDBJ databases">
        <title>Genome Analysis of Selected Gammaproteobacteria from Nigerian Food snails.</title>
        <authorList>
            <person name="Okafor A.C."/>
        </authorList>
    </citation>
    <scope>NUCLEOTIDE SEQUENCE [LARGE SCALE GENOMIC DNA]</scope>
    <source>
        <strain evidence="1 2">Awg 2</strain>
    </source>
</reference>
<evidence type="ECO:0000313" key="2">
    <source>
        <dbReference type="Proteomes" id="UP001211689"/>
    </source>
</evidence>
<organism evidence="1 2">
    <name type="scientific">Metapseudomonas resinovorans</name>
    <name type="common">Pseudomonas resinovorans</name>
    <dbReference type="NCBI Taxonomy" id="53412"/>
    <lineage>
        <taxon>Bacteria</taxon>
        <taxon>Pseudomonadati</taxon>
        <taxon>Pseudomonadota</taxon>
        <taxon>Gammaproteobacteria</taxon>
        <taxon>Pseudomonadales</taxon>
        <taxon>Pseudomonadaceae</taxon>
        <taxon>Metapseudomonas</taxon>
    </lineage>
</organism>
<evidence type="ECO:0000313" key="1">
    <source>
        <dbReference type="EMBL" id="MDA8486929.1"/>
    </source>
</evidence>
<gene>
    <name evidence="1" type="ORF">NNO07_28105</name>
</gene>
<protein>
    <submittedName>
        <fullName evidence="1">Uncharacterized protein</fullName>
    </submittedName>
</protein>
<comment type="caution">
    <text evidence="1">The sequence shown here is derived from an EMBL/GenBank/DDBJ whole genome shotgun (WGS) entry which is preliminary data.</text>
</comment>
<keyword evidence="2" id="KW-1185">Reference proteome</keyword>
<sequence length="123" mass="12832">VWLLAGEQAQKFNQWVQATASAIGQGRAASILKSPVVQQSGGLLPLAALLVNALNAEAYLSQARGLGAMDAQRMQETLSATLYAGAALVAVVQNWLIDGKGIQELNLRGRVAPTLTLFGGFVG</sequence>
<dbReference type="Proteomes" id="UP001211689">
    <property type="component" value="Unassembled WGS sequence"/>
</dbReference>
<name>A0ABT4YDP7_METRE</name>
<feature type="non-terminal residue" evidence="1">
    <location>
        <position position="1"/>
    </location>
</feature>
<dbReference type="EMBL" id="JANEWF010000119">
    <property type="protein sequence ID" value="MDA8486929.1"/>
    <property type="molecule type" value="Genomic_DNA"/>
</dbReference>
<proteinExistence type="predicted"/>
<feature type="non-terminal residue" evidence="1">
    <location>
        <position position="123"/>
    </location>
</feature>